<dbReference type="Proteomes" id="UP000287651">
    <property type="component" value="Unassembled WGS sequence"/>
</dbReference>
<protein>
    <submittedName>
        <fullName evidence="2">Uncharacterized protein</fullName>
    </submittedName>
</protein>
<gene>
    <name evidence="2" type="ORF">B296_00017729</name>
</gene>
<comment type="caution">
    <text evidence="2">The sequence shown here is derived from an EMBL/GenBank/DDBJ whole genome shotgun (WGS) entry which is preliminary data.</text>
</comment>
<dbReference type="AlphaFoldDB" id="A0A426ZUZ3"/>
<evidence type="ECO:0000313" key="3">
    <source>
        <dbReference type="Proteomes" id="UP000287651"/>
    </source>
</evidence>
<reference evidence="2 3" key="1">
    <citation type="journal article" date="2014" name="Agronomy (Basel)">
        <title>A Draft Genome Sequence for Ensete ventricosum, the Drought-Tolerant Tree Against Hunger.</title>
        <authorList>
            <person name="Harrison J."/>
            <person name="Moore K.A."/>
            <person name="Paszkiewicz K."/>
            <person name="Jones T."/>
            <person name="Grant M."/>
            <person name="Ambacheew D."/>
            <person name="Muzemil S."/>
            <person name="Studholme D.J."/>
        </authorList>
    </citation>
    <scope>NUCLEOTIDE SEQUENCE [LARGE SCALE GENOMIC DNA]</scope>
</reference>
<feature type="region of interest" description="Disordered" evidence="1">
    <location>
        <begin position="1"/>
        <end position="27"/>
    </location>
</feature>
<evidence type="ECO:0000313" key="2">
    <source>
        <dbReference type="EMBL" id="RRT67799.1"/>
    </source>
</evidence>
<name>A0A426ZUZ3_ENSVE</name>
<dbReference type="EMBL" id="AMZH03004906">
    <property type="protein sequence ID" value="RRT67799.1"/>
    <property type="molecule type" value="Genomic_DNA"/>
</dbReference>
<sequence length="109" mass="11555">MTLLWNRAKQTSLQGGRRKDYKGRGGVRCRATKGRQVSVALSVNVEGGGGGDGVLWPHNWELEALVTDNKDGGVASSRKPSSDCWKKRSAAVVLSAAGQGSSVLPFLDT</sequence>
<evidence type="ECO:0000256" key="1">
    <source>
        <dbReference type="SAM" id="MobiDB-lite"/>
    </source>
</evidence>
<accession>A0A426ZUZ3</accession>
<organism evidence="2 3">
    <name type="scientific">Ensete ventricosum</name>
    <name type="common">Abyssinian banana</name>
    <name type="synonym">Musa ensete</name>
    <dbReference type="NCBI Taxonomy" id="4639"/>
    <lineage>
        <taxon>Eukaryota</taxon>
        <taxon>Viridiplantae</taxon>
        <taxon>Streptophyta</taxon>
        <taxon>Embryophyta</taxon>
        <taxon>Tracheophyta</taxon>
        <taxon>Spermatophyta</taxon>
        <taxon>Magnoliopsida</taxon>
        <taxon>Liliopsida</taxon>
        <taxon>Zingiberales</taxon>
        <taxon>Musaceae</taxon>
        <taxon>Ensete</taxon>
    </lineage>
</organism>
<proteinExistence type="predicted"/>